<evidence type="ECO:0000313" key="2">
    <source>
        <dbReference type="Proteomes" id="UP000629098"/>
    </source>
</evidence>
<reference evidence="1" key="1">
    <citation type="submission" date="2020-09" db="EMBL/GenBank/DDBJ databases">
        <title>Iningainema tapete sp. nov. (Scytonemataceae, Cyanobacteria) from greenhouses in central Florida (USA) produces two types of nodularin with biosynthetic potential for microcystin-LR and anabaenopeptins.</title>
        <authorList>
            <person name="Berthold D.E."/>
            <person name="Lefler F.W."/>
            <person name="Huang I.-S."/>
            <person name="Abdulla H."/>
            <person name="Zimba P.V."/>
            <person name="Laughinghouse H.D. IV."/>
        </authorList>
    </citation>
    <scope>NUCLEOTIDE SEQUENCE</scope>
    <source>
        <strain evidence="1">BLCCT55</strain>
    </source>
</reference>
<dbReference type="InterPro" id="IPR035943">
    <property type="entry name" value="XisI-like_sf"/>
</dbReference>
<dbReference type="InterPro" id="IPR014968">
    <property type="entry name" value="XisI"/>
</dbReference>
<dbReference type="SUPFAM" id="SSF143847">
    <property type="entry name" value="XisI-like"/>
    <property type="match status" value="1"/>
</dbReference>
<accession>A0A8J7BWG0</accession>
<dbReference type="Pfam" id="PF08869">
    <property type="entry name" value="XisI"/>
    <property type="match status" value="1"/>
</dbReference>
<proteinExistence type="predicted"/>
<evidence type="ECO:0000313" key="1">
    <source>
        <dbReference type="EMBL" id="MBD2771752.1"/>
    </source>
</evidence>
<dbReference type="AlphaFoldDB" id="A0A8J7BWG0"/>
<dbReference type="EMBL" id="JACXAE010000027">
    <property type="protein sequence ID" value="MBD2771752.1"/>
    <property type="molecule type" value="Genomic_DNA"/>
</dbReference>
<dbReference type="CDD" id="cd16382">
    <property type="entry name" value="XisI-like"/>
    <property type="match status" value="1"/>
</dbReference>
<protein>
    <submittedName>
        <fullName evidence="1">XisI protein</fullName>
    </submittedName>
</protein>
<name>A0A8J7BWG0_9CYAN</name>
<organism evidence="1 2">
    <name type="scientific">Iningainema tapete BLCC-T55</name>
    <dbReference type="NCBI Taxonomy" id="2748662"/>
    <lineage>
        <taxon>Bacteria</taxon>
        <taxon>Bacillati</taxon>
        <taxon>Cyanobacteriota</taxon>
        <taxon>Cyanophyceae</taxon>
        <taxon>Nostocales</taxon>
        <taxon>Scytonemataceae</taxon>
        <taxon>Iningainema tapete</taxon>
    </lineage>
</organism>
<dbReference type="Proteomes" id="UP000629098">
    <property type="component" value="Unassembled WGS sequence"/>
</dbReference>
<dbReference type="RefSeq" id="WP_190826039.1">
    <property type="nucleotide sequence ID" value="NZ_CAWPPI010000027.1"/>
</dbReference>
<dbReference type="Gene3D" id="3.30.310.110">
    <property type="entry name" value="XisI-like"/>
    <property type="match status" value="1"/>
</dbReference>
<sequence length="111" mass="12927">MAKIDEYRQYIREILTKYSSYKPAYGEVDMETIFDAEKDRYLVVSAGWSNRRRVYGSLIHIDIKDDKIWIQSDGTEVGIANELVERGVPKQDIVLAYHAPYLRQYTDFAVG</sequence>
<comment type="caution">
    <text evidence="1">The sequence shown here is derived from an EMBL/GenBank/DDBJ whole genome shotgun (WGS) entry which is preliminary data.</text>
</comment>
<gene>
    <name evidence="1" type="ORF">ICL16_06490</name>
</gene>
<keyword evidence="2" id="KW-1185">Reference proteome</keyword>